<proteinExistence type="predicted"/>
<keyword evidence="2" id="KW-1185">Reference proteome</keyword>
<accession>A0ABS9HYJ3</accession>
<dbReference type="Proteomes" id="UP001162905">
    <property type="component" value="Unassembled WGS sequence"/>
</dbReference>
<gene>
    <name evidence="1" type="ORF">L4G47_00090</name>
</gene>
<dbReference type="RefSeq" id="WP_237249954.1">
    <property type="nucleotide sequence ID" value="NZ_JAKJXE010000011.1"/>
</dbReference>
<organism evidence="1 2">
    <name type="scientific">Pseudomonas petrae</name>
    <dbReference type="NCBI Taxonomy" id="2912190"/>
    <lineage>
        <taxon>Bacteria</taxon>
        <taxon>Pseudomonadati</taxon>
        <taxon>Pseudomonadota</taxon>
        <taxon>Gammaproteobacteria</taxon>
        <taxon>Pseudomonadales</taxon>
        <taxon>Pseudomonadaceae</taxon>
        <taxon>Pseudomonas</taxon>
    </lineage>
</organism>
<dbReference type="EMBL" id="JAKJXH010000001">
    <property type="protein sequence ID" value="MCF7540620.1"/>
    <property type="molecule type" value="Genomic_DNA"/>
</dbReference>
<comment type="caution">
    <text evidence="1">The sequence shown here is derived from an EMBL/GenBank/DDBJ whole genome shotgun (WGS) entry which is preliminary data.</text>
</comment>
<evidence type="ECO:0000313" key="2">
    <source>
        <dbReference type="Proteomes" id="UP001162905"/>
    </source>
</evidence>
<evidence type="ECO:0000313" key="1">
    <source>
        <dbReference type="EMBL" id="MCF7540620.1"/>
    </source>
</evidence>
<protein>
    <submittedName>
        <fullName evidence="1">Uncharacterized protein</fullName>
    </submittedName>
</protein>
<reference evidence="1" key="1">
    <citation type="submission" date="2022-01" db="EMBL/GenBank/DDBJ databases">
        <title>Pseudomonas sp. nov. isolated from Antarctic regolith.</title>
        <authorList>
            <person name="Novakova D."/>
            <person name="Sedlar K."/>
        </authorList>
    </citation>
    <scope>NUCLEOTIDE SEQUENCE</scope>
    <source>
        <strain evidence="1">P2647</strain>
    </source>
</reference>
<sequence length="67" mass="7211">MTTIQPQGSQLYLKSEFQSLGERLIRFGQALQDPATTVGQLTSLANSCGIALKLRTVAESGGRDDEL</sequence>
<name>A0ABS9HYJ3_9PSED</name>